<proteinExistence type="predicted"/>
<dbReference type="EMBL" id="LUTY01002947">
    <property type="protein sequence ID" value="OAD19095.1"/>
    <property type="molecule type" value="Genomic_DNA"/>
</dbReference>
<name>A0A176RTN1_9GAMM</name>
<sequence>MTTESSHHQALQAALDAFIQTPSMEEALKVLQAYPDLLTDQADILLASIITSARQQGHEITAQALDERRDFIRNVREDIEQKEKQVCH</sequence>
<keyword evidence="2" id="KW-1185">Reference proteome</keyword>
<evidence type="ECO:0000313" key="2">
    <source>
        <dbReference type="Proteomes" id="UP000076962"/>
    </source>
</evidence>
<dbReference type="AlphaFoldDB" id="A0A176RTN1"/>
<dbReference type="Proteomes" id="UP000076962">
    <property type="component" value="Unassembled WGS sequence"/>
</dbReference>
<gene>
    <name evidence="1" type="ORF">THIOM_005287</name>
</gene>
<accession>A0A176RTN1</accession>
<protein>
    <submittedName>
        <fullName evidence="1">Uncharacterized protein</fullName>
    </submittedName>
</protein>
<comment type="caution">
    <text evidence="1">The sequence shown here is derived from an EMBL/GenBank/DDBJ whole genome shotgun (WGS) entry which is preliminary data.</text>
</comment>
<evidence type="ECO:0000313" key="1">
    <source>
        <dbReference type="EMBL" id="OAD19095.1"/>
    </source>
</evidence>
<organism evidence="1 2">
    <name type="scientific">Candidatus Thiomargarita nelsonii</name>
    <dbReference type="NCBI Taxonomy" id="1003181"/>
    <lineage>
        <taxon>Bacteria</taxon>
        <taxon>Pseudomonadati</taxon>
        <taxon>Pseudomonadota</taxon>
        <taxon>Gammaproteobacteria</taxon>
        <taxon>Thiotrichales</taxon>
        <taxon>Thiotrichaceae</taxon>
        <taxon>Thiomargarita</taxon>
    </lineage>
</organism>
<reference evidence="1 2" key="1">
    <citation type="submission" date="2016-05" db="EMBL/GenBank/DDBJ databases">
        <title>Single-cell genome of chain-forming Candidatus Thiomargarita nelsonii and comparison to other large sulfur-oxidizing bacteria.</title>
        <authorList>
            <person name="Winkel M."/>
            <person name="Salman V."/>
            <person name="Woyke T."/>
            <person name="Schulz-Vogt H."/>
            <person name="Richter M."/>
            <person name="Flood B."/>
            <person name="Bailey J."/>
            <person name="Amann R."/>
            <person name="Mussmann M."/>
        </authorList>
    </citation>
    <scope>NUCLEOTIDE SEQUENCE [LARGE SCALE GENOMIC DNA]</scope>
    <source>
        <strain evidence="1 2">THI036</strain>
    </source>
</reference>